<comment type="caution">
    <text evidence="4">The sequence shown here is derived from an EMBL/GenBank/DDBJ whole genome shotgun (WGS) entry which is preliminary data.</text>
</comment>
<proteinExistence type="predicted"/>
<keyword evidence="1" id="KW-0732">Signal</keyword>
<feature type="chain" id="PRO_5003866467" description="Hydrolase" evidence="1">
    <location>
        <begin position="22"/>
        <end position="361"/>
    </location>
</feature>
<dbReference type="OrthoDB" id="5624617at2"/>
<evidence type="ECO:0000256" key="1">
    <source>
        <dbReference type="SAM" id="SignalP"/>
    </source>
</evidence>
<accession>K2PPG0</accession>
<dbReference type="GO" id="GO:0016788">
    <property type="term" value="F:hydrolase activity, acting on ester bonds"/>
    <property type="evidence" value="ECO:0007669"/>
    <property type="project" value="UniProtKB-ARBA"/>
</dbReference>
<dbReference type="InterPro" id="IPR013830">
    <property type="entry name" value="SGNH_hydro"/>
</dbReference>
<protein>
    <recommendedName>
        <fullName evidence="6">Hydrolase</fullName>
    </recommendedName>
</protein>
<dbReference type="SUPFAM" id="SSF52266">
    <property type="entry name" value="SGNH hydrolase"/>
    <property type="match status" value="1"/>
</dbReference>
<dbReference type="AlphaFoldDB" id="K2PPG0"/>
<evidence type="ECO:0000259" key="3">
    <source>
        <dbReference type="Pfam" id="PF14607"/>
    </source>
</evidence>
<evidence type="ECO:0000313" key="4">
    <source>
        <dbReference type="EMBL" id="EKF54410.1"/>
    </source>
</evidence>
<feature type="domain" description="SGNH hydrolase-type esterase N-terminal" evidence="3">
    <location>
        <begin position="27"/>
        <end position="168"/>
    </location>
</feature>
<sequence>MHRKTIRLLLFIQLLSLITFGQDKQLTYYPATDFGIRGQAKEIASQGFTRIDSVYHKNLSESLQNLSKNTAGLYVEFQTNSSFIDLKWELETYKVLPNMTPLAVNGFDLYGLKDNRWQYVASAPPRGQTNKVRVIKNLRSSSQRFRLYFPLYSQVKTLLIGIDEKADIAATELIEARPKILIYGSSITQGASASRPGMAFASILGRSLDAEVYNFGFSGSGKMESEMAEILQKVKADVIILDCVPNPSPEQISQRTIPFVELLRKRQPNVPILMVESVFREAGNWDEKLGQRVRNQNNAFHNSYEQLLKKGYVQLYYIESDQLIGSDHQATTDGVHFSDLGHYRMAKTLEKQLRTILHTTK</sequence>
<evidence type="ECO:0000259" key="2">
    <source>
        <dbReference type="Pfam" id="PF14606"/>
    </source>
</evidence>
<dbReference type="Pfam" id="PF14607">
    <property type="entry name" value="GxDLY"/>
    <property type="match status" value="1"/>
</dbReference>
<dbReference type="PATRIC" id="fig|555500.3.peg.2622"/>
<feature type="domain" description="SGNH hydrolase-type esterase" evidence="2">
    <location>
        <begin position="179"/>
        <end position="354"/>
    </location>
</feature>
<dbReference type="Pfam" id="PF14606">
    <property type="entry name" value="Lipase_GDSL_3"/>
    <property type="match status" value="1"/>
</dbReference>
<dbReference type="InterPro" id="IPR036514">
    <property type="entry name" value="SGNH_hydro_sf"/>
</dbReference>
<dbReference type="eggNOG" id="COG2755">
    <property type="taxonomic scope" value="Bacteria"/>
</dbReference>
<dbReference type="Gene3D" id="3.40.50.1110">
    <property type="entry name" value="SGNH hydrolase"/>
    <property type="match status" value="1"/>
</dbReference>
<dbReference type="InterPro" id="IPR051532">
    <property type="entry name" value="Ester_Hydrolysis_Enzymes"/>
</dbReference>
<organism evidence="4 5">
    <name type="scientific">Galbibacter marinus</name>
    <dbReference type="NCBI Taxonomy" id="555500"/>
    <lineage>
        <taxon>Bacteria</taxon>
        <taxon>Pseudomonadati</taxon>
        <taxon>Bacteroidota</taxon>
        <taxon>Flavobacteriia</taxon>
        <taxon>Flavobacteriales</taxon>
        <taxon>Flavobacteriaceae</taxon>
        <taxon>Galbibacter</taxon>
    </lineage>
</organism>
<reference evidence="4 5" key="1">
    <citation type="journal article" date="2012" name="J. Bacteriol.">
        <title>Genome Sequence of Galbibacter marinum Type Strain ck-I2-15.</title>
        <authorList>
            <person name="Lai Q."/>
            <person name="Li C."/>
            <person name="Shao Z."/>
        </authorList>
    </citation>
    <scope>NUCLEOTIDE SEQUENCE [LARGE SCALE GENOMIC DNA]</scope>
    <source>
        <strain evidence="5">ck-I2-15</strain>
    </source>
</reference>
<dbReference type="Proteomes" id="UP000007364">
    <property type="component" value="Unassembled WGS sequence"/>
</dbReference>
<feature type="signal peptide" evidence="1">
    <location>
        <begin position="1"/>
        <end position="21"/>
    </location>
</feature>
<dbReference type="InterPro" id="IPR032740">
    <property type="entry name" value="GxDLY"/>
</dbReference>
<dbReference type="PANTHER" id="PTHR30383">
    <property type="entry name" value="THIOESTERASE 1/PROTEASE 1/LYSOPHOSPHOLIPASE L1"/>
    <property type="match status" value="1"/>
</dbReference>
<gene>
    <name evidence="4" type="ORF">I215_12723</name>
</gene>
<dbReference type="STRING" id="555500.I215_12723"/>
<dbReference type="EMBL" id="AMSG01000022">
    <property type="protein sequence ID" value="EKF54410.1"/>
    <property type="molecule type" value="Genomic_DNA"/>
</dbReference>
<dbReference type="PANTHER" id="PTHR30383:SF29">
    <property type="entry name" value="SGNH HYDROLASE-TYPE ESTERASE DOMAIN-CONTAINING PROTEIN"/>
    <property type="match status" value="1"/>
</dbReference>
<keyword evidence="5" id="KW-1185">Reference proteome</keyword>
<evidence type="ECO:0008006" key="6">
    <source>
        <dbReference type="Google" id="ProtNLM"/>
    </source>
</evidence>
<dbReference type="Gene3D" id="2.60.120.260">
    <property type="entry name" value="Galactose-binding domain-like"/>
    <property type="match status" value="1"/>
</dbReference>
<name>K2PPG0_9FLAO</name>
<dbReference type="RefSeq" id="WP_008992383.1">
    <property type="nucleotide sequence ID" value="NZ_AMSG01000022.1"/>
</dbReference>
<evidence type="ECO:0000313" key="5">
    <source>
        <dbReference type="Proteomes" id="UP000007364"/>
    </source>
</evidence>